<evidence type="ECO:0000256" key="7">
    <source>
        <dbReference type="HAMAP-Rule" id="MF_00083"/>
    </source>
</evidence>
<gene>
    <name evidence="7" type="primary">pth</name>
    <name evidence="10" type="ORF">IFJ97_01950</name>
</gene>
<evidence type="ECO:0000256" key="2">
    <source>
        <dbReference type="ARBA" id="ARBA00022555"/>
    </source>
</evidence>
<dbReference type="Gene3D" id="3.40.50.1470">
    <property type="entry name" value="Peptidyl-tRNA hydrolase"/>
    <property type="match status" value="1"/>
</dbReference>
<feature type="binding site" evidence="7">
    <location>
        <position position="113"/>
    </location>
    <ligand>
        <name>tRNA</name>
        <dbReference type="ChEBI" id="CHEBI:17843"/>
    </ligand>
</feature>
<dbReference type="PROSITE" id="PS01195">
    <property type="entry name" value="PEPT_TRNA_HYDROL_1"/>
    <property type="match status" value="1"/>
</dbReference>
<evidence type="ECO:0000313" key="11">
    <source>
        <dbReference type="Proteomes" id="UP000598633"/>
    </source>
</evidence>
<dbReference type="PROSITE" id="PS01196">
    <property type="entry name" value="PEPT_TRNA_HYDROL_2"/>
    <property type="match status" value="1"/>
</dbReference>
<feature type="binding site" evidence="7">
    <location>
        <position position="65"/>
    </location>
    <ligand>
        <name>tRNA</name>
        <dbReference type="ChEBI" id="CHEBI:17843"/>
    </ligand>
</feature>
<comment type="similarity">
    <text evidence="5 7 9">Belongs to the PTH family.</text>
</comment>
<reference evidence="10 11" key="1">
    <citation type="submission" date="2020-08" db="EMBL/GenBank/DDBJ databases">
        <title>Acidobacteriota in marine sediments use diverse sulfur dissimilation pathways.</title>
        <authorList>
            <person name="Wasmund K."/>
        </authorList>
    </citation>
    <scope>NUCLEOTIDE SEQUENCE [LARGE SCALE GENOMIC DNA]</scope>
    <source>
        <strain evidence="10">MAG AM3-A</strain>
    </source>
</reference>
<dbReference type="PANTHER" id="PTHR17224:SF1">
    <property type="entry name" value="PEPTIDYL-TRNA HYDROLASE"/>
    <property type="match status" value="1"/>
</dbReference>
<dbReference type="AlphaFoldDB" id="A0A8J6YB01"/>
<keyword evidence="4 7" id="KW-0694">RNA-binding</keyword>
<name>A0A8J6YB01_9BACT</name>
<evidence type="ECO:0000256" key="4">
    <source>
        <dbReference type="ARBA" id="ARBA00022884"/>
    </source>
</evidence>
<dbReference type="PANTHER" id="PTHR17224">
    <property type="entry name" value="PEPTIDYL-TRNA HYDROLASE"/>
    <property type="match status" value="1"/>
</dbReference>
<evidence type="ECO:0000256" key="6">
    <source>
        <dbReference type="ARBA" id="ARBA00050038"/>
    </source>
</evidence>
<dbReference type="GO" id="GO:0005737">
    <property type="term" value="C:cytoplasm"/>
    <property type="evidence" value="ECO:0007669"/>
    <property type="project" value="UniProtKB-SubCell"/>
</dbReference>
<dbReference type="InterPro" id="IPR018171">
    <property type="entry name" value="Pept_tRNA_hydro_CS"/>
</dbReference>
<comment type="catalytic activity">
    <reaction evidence="7 8">
        <text>an N-acyl-L-alpha-aminoacyl-tRNA + H2O = an N-acyl-L-amino acid + a tRNA + H(+)</text>
        <dbReference type="Rhea" id="RHEA:54448"/>
        <dbReference type="Rhea" id="RHEA-COMP:10123"/>
        <dbReference type="Rhea" id="RHEA-COMP:13883"/>
        <dbReference type="ChEBI" id="CHEBI:15377"/>
        <dbReference type="ChEBI" id="CHEBI:15378"/>
        <dbReference type="ChEBI" id="CHEBI:59874"/>
        <dbReference type="ChEBI" id="CHEBI:78442"/>
        <dbReference type="ChEBI" id="CHEBI:138191"/>
        <dbReference type="EC" id="3.1.1.29"/>
    </reaction>
</comment>
<dbReference type="GO" id="GO:0000049">
    <property type="term" value="F:tRNA binding"/>
    <property type="evidence" value="ECO:0007669"/>
    <property type="project" value="UniProtKB-UniRule"/>
</dbReference>
<dbReference type="SUPFAM" id="SSF53178">
    <property type="entry name" value="Peptidyl-tRNA hydrolase-like"/>
    <property type="match status" value="1"/>
</dbReference>
<keyword evidence="7" id="KW-0963">Cytoplasm</keyword>
<dbReference type="GO" id="GO:0072344">
    <property type="term" value="P:rescue of stalled ribosome"/>
    <property type="evidence" value="ECO:0007669"/>
    <property type="project" value="UniProtKB-UniRule"/>
</dbReference>
<comment type="function">
    <text evidence="7">Hydrolyzes ribosome-free peptidyl-tRNAs (with 1 or more amino acids incorporated), which drop off the ribosome during protein synthesis, or as a result of ribosome stalling.</text>
</comment>
<feature type="binding site" evidence="7">
    <location>
        <position position="67"/>
    </location>
    <ligand>
        <name>tRNA</name>
        <dbReference type="ChEBI" id="CHEBI:17843"/>
    </ligand>
</feature>
<feature type="site" description="Discriminates between blocked and unblocked aminoacyl-tRNA" evidence="7">
    <location>
        <position position="11"/>
    </location>
</feature>
<evidence type="ECO:0000256" key="9">
    <source>
        <dbReference type="RuleBase" id="RU004320"/>
    </source>
</evidence>
<dbReference type="NCBIfam" id="TIGR00447">
    <property type="entry name" value="pth"/>
    <property type="match status" value="1"/>
</dbReference>
<evidence type="ECO:0000256" key="5">
    <source>
        <dbReference type="ARBA" id="ARBA00038063"/>
    </source>
</evidence>
<dbReference type="EC" id="3.1.1.29" evidence="1 7"/>
<feature type="active site" description="Proton acceptor" evidence="7">
    <location>
        <position position="21"/>
    </location>
</feature>
<keyword evidence="2 7" id="KW-0820">tRNA-binding</keyword>
<feature type="binding site" evidence="7">
    <location>
        <position position="16"/>
    </location>
    <ligand>
        <name>tRNA</name>
        <dbReference type="ChEBI" id="CHEBI:17843"/>
    </ligand>
</feature>
<evidence type="ECO:0000313" key="10">
    <source>
        <dbReference type="EMBL" id="MBD3870106.1"/>
    </source>
</evidence>
<dbReference type="CDD" id="cd00462">
    <property type="entry name" value="PTH"/>
    <property type="match status" value="1"/>
</dbReference>
<protein>
    <recommendedName>
        <fullName evidence="6 7">Peptidyl-tRNA hydrolase</fullName>
        <shortName evidence="7">Pth</shortName>
        <ecNumber evidence="1 7">3.1.1.29</ecNumber>
    </recommendedName>
</protein>
<evidence type="ECO:0000256" key="1">
    <source>
        <dbReference type="ARBA" id="ARBA00013260"/>
    </source>
</evidence>
<dbReference type="EMBL" id="JACXWA010000032">
    <property type="protein sequence ID" value="MBD3870106.1"/>
    <property type="molecule type" value="Genomic_DNA"/>
</dbReference>
<evidence type="ECO:0000256" key="8">
    <source>
        <dbReference type="RuleBase" id="RU000673"/>
    </source>
</evidence>
<comment type="subunit">
    <text evidence="7">Monomer.</text>
</comment>
<comment type="subcellular location">
    <subcellularLocation>
        <location evidence="7">Cytoplasm</location>
    </subcellularLocation>
</comment>
<feature type="site" description="Stabilizes the basic form of H active site to accept a proton" evidence="7">
    <location>
        <position position="92"/>
    </location>
</feature>
<dbReference type="InterPro" id="IPR001328">
    <property type="entry name" value="Pept_tRNA_hydro"/>
</dbReference>
<sequence>MTIDLVLGLGNPGVDYRVTRHNIGFRVIEEVARRHGVSDWEQRPSCELAVITAGRFVLLSRPLTYMNRSGEAMRWLLEEFGLTPESMLVVVDDVDLPLANLRLRRSGGPGTHNGLRSLCEEVGTGFPRLRVGVRGDDMTGDLADYVLSSFTEEEANAAKAAVERAADAVETVLRNRFERAMNKYNRPPTTDEL</sequence>
<comment type="caution">
    <text evidence="10">The sequence shown here is derived from an EMBL/GenBank/DDBJ whole genome shotgun (WGS) entry which is preliminary data.</text>
</comment>
<dbReference type="InterPro" id="IPR036416">
    <property type="entry name" value="Pept_tRNA_hydro_sf"/>
</dbReference>
<comment type="function">
    <text evidence="7">Catalyzes the release of premature peptidyl moieties from peptidyl-tRNA molecules trapped in stalled 50S ribosomal subunits, and thus maintains levels of free tRNAs and 50S ribosomes.</text>
</comment>
<keyword evidence="3 7" id="KW-0378">Hydrolase</keyword>
<dbReference type="GO" id="GO:0006515">
    <property type="term" value="P:protein quality control for misfolded or incompletely synthesized proteins"/>
    <property type="evidence" value="ECO:0007669"/>
    <property type="project" value="UniProtKB-UniRule"/>
</dbReference>
<evidence type="ECO:0000256" key="3">
    <source>
        <dbReference type="ARBA" id="ARBA00022801"/>
    </source>
</evidence>
<dbReference type="HAMAP" id="MF_00083">
    <property type="entry name" value="Pept_tRNA_hydro_bact"/>
    <property type="match status" value="1"/>
</dbReference>
<organism evidence="10 11">
    <name type="scientific">Candidatus Sulfomarinibacter kjeldsenii</name>
    <dbReference type="NCBI Taxonomy" id="2885994"/>
    <lineage>
        <taxon>Bacteria</taxon>
        <taxon>Pseudomonadati</taxon>
        <taxon>Acidobacteriota</taxon>
        <taxon>Thermoanaerobaculia</taxon>
        <taxon>Thermoanaerobaculales</taxon>
        <taxon>Candidatus Sulfomarinibacteraceae</taxon>
        <taxon>Candidatus Sulfomarinibacter</taxon>
    </lineage>
</organism>
<proteinExistence type="inferred from homology"/>
<accession>A0A8J6YB01</accession>
<dbReference type="GO" id="GO:0004045">
    <property type="term" value="F:peptidyl-tRNA hydrolase activity"/>
    <property type="evidence" value="ECO:0007669"/>
    <property type="project" value="UniProtKB-UniRule"/>
</dbReference>
<dbReference type="Proteomes" id="UP000598633">
    <property type="component" value="Unassembled WGS sequence"/>
</dbReference>
<dbReference type="Pfam" id="PF01195">
    <property type="entry name" value="Pept_tRNA_hydro"/>
    <property type="match status" value="1"/>
</dbReference>